<dbReference type="eggNOG" id="COG0119">
    <property type="taxonomic scope" value="Bacteria"/>
</dbReference>
<proteinExistence type="inferred from homology"/>
<accession>L0A6G1</accession>
<evidence type="ECO:0000256" key="3">
    <source>
        <dbReference type="ARBA" id="ARBA00023239"/>
    </source>
</evidence>
<keyword evidence="3" id="KW-0456">Lyase</keyword>
<dbReference type="STRING" id="937777.Deipe_3145"/>
<dbReference type="KEGG" id="dpd:Deipe_3145"/>
<dbReference type="Pfam" id="PF00682">
    <property type="entry name" value="HMGL-like"/>
    <property type="match status" value="1"/>
</dbReference>
<dbReference type="InterPro" id="IPR043594">
    <property type="entry name" value="HMGL"/>
</dbReference>
<protein>
    <submittedName>
        <fullName evidence="5">Isopropylmalate/homocitrate/citramalate synthase</fullName>
    </submittedName>
</protein>
<evidence type="ECO:0000259" key="4">
    <source>
        <dbReference type="PROSITE" id="PS50991"/>
    </source>
</evidence>
<gene>
    <name evidence="5" type="ordered locus">Deipe_3145</name>
</gene>
<dbReference type="GO" id="GO:0046951">
    <property type="term" value="P:ketone body biosynthetic process"/>
    <property type="evidence" value="ECO:0007669"/>
    <property type="project" value="TreeGrafter"/>
</dbReference>
<evidence type="ECO:0000313" key="6">
    <source>
        <dbReference type="Proteomes" id="UP000010467"/>
    </source>
</evidence>
<dbReference type="GO" id="GO:0006552">
    <property type="term" value="P:L-leucine catabolic process"/>
    <property type="evidence" value="ECO:0007669"/>
    <property type="project" value="TreeGrafter"/>
</dbReference>
<dbReference type="PANTHER" id="PTHR42738">
    <property type="entry name" value="HYDROXYMETHYLGLUTARYL-COA LYASE"/>
    <property type="match status" value="1"/>
</dbReference>
<dbReference type="AlphaFoldDB" id="L0A6G1"/>
<sequence length="302" mass="32454">MRGRPYNPRMTPSPGVHSRWTYVECPRDSWQGLHRPIPLQSKIDYLLALLEAGFTHLDLGSFVSPKAVPQLADTGQVLAALPSPRPGRADEETRDYLCIIANARGLESAAQEEKVTSVGYPLSVSDAFQRRNTGKSLEESWPLLAELRALASEADKRLVVYLSMGFGNPDGEPWAVQTSLDAVARCRDLGVSDVALADTVGRASPELVAEVCRAAVARFGPDKLGVHLHARSEQAVALALAARDAGIRWFEGALGGVGGCPFAGDTLVGNLPTEQIAPALGLPFENLSVLAERARALQYDYA</sequence>
<dbReference type="EMBL" id="CP003382">
    <property type="protein sequence ID" value="AFZ68590.1"/>
    <property type="molecule type" value="Genomic_DNA"/>
</dbReference>
<dbReference type="InterPro" id="IPR000891">
    <property type="entry name" value="PYR_CT"/>
</dbReference>
<dbReference type="PANTHER" id="PTHR42738:SF7">
    <property type="entry name" value="HYDROXYMETHYLGLUTARYL-COA LYASE"/>
    <property type="match status" value="1"/>
</dbReference>
<evidence type="ECO:0000313" key="5">
    <source>
        <dbReference type="EMBL" id="AFZ68590.1"/>
    </source>
</evidence>
<keyword evidence="6" id="KW-1185">Reference proteome</keyword>
<dbReference type="PROSITE" id="PS50991">
    <property type="entry name" value="PYR_CT"/>
    <property type="match status" value="1"/>
</dbReference>
<evidence type="ECO:0000256" key="1">
    <source>
        <dbReference type="ARBA" id="ARBA00009405"/>
    </source>
</evidence>
<reference evidence="6" key="1">
    <citation type="submission" date="2012-03" db="EMBL/GenBank/DDBJ databases">
        <title>Complete sequence of chromosome of Deinococcus peraridilitoris DSM 19664.</title>
        <authorList>
            <person name="Lucas S."/>
            <person name="Copeland A."/>
            <person name="Lapidus A."/>
            <person name="Glavina del Rio T."/>
            <person name="Dalin E."/>
            <person name="Tice H."/>
            <person name="Bruce D."/>
            <person name="Goodwin L."/>
            <person name="Pitluck S."/>
            <person name="Peters L."/>
            <person name="Mikhailova N."/>
            <person name="Lu M."/>
            <person name="Kyrpides N."/>
            <person name="Mavromatis K."/>
            <person name="Ivanova N."/>
            <person name="Brettin T."/>
            <person name="Detter J.C."/>
            <person name="Han C."/>
            <person name="Larimer F."/>
            <person name="Land M."/>
            <person name="Hauser L."/>
            <person name="Markowitz V."/>
            <person name="Cheng J.-F."/>
            <person name="Hugenholtz P."/>
            <person name="Woyke T."/>
            <person name="Wu D."/>
            <person name="Pukall R."/>
            <person name="Steenblock K."/>
            <person name="Brambilla E."/>
            <person name="Klenk H.-P."/>
            <person name="Eisen J.A."/>
        </authorList>
    </citation>
    <scope>NUCLEOTIDE SEQUENCE [LARGE SCALE GENOMIC DNA]</scope>
    <source>
        <strain evidence="6">DSM 19664 / LMG 22246 / CIP 109416 / KR-200</strain>
    </source>
</reference>
<feature type="domain" description="Pyruvate carboxyltransferase" evidence="4">
    <location>
        <begin position="19"/>
        <end position="288"/>
    </location>
</feature>
<evidence type="ECO:0000256" key="2">
    <source>
        <dbReference type="ARBA" id="ARBA00022723"/>
    </source>
</evidence>
<keyword evidence="2" id="KW-0479">Metal-binding</keyword>
<name>L0A6G1_DEIPD</name>
<dbReference type="HOGENOM" id="CLU_022138_3_2_0"/>
<dbReference type="Gene3D" id="3.20.20.70">
    <property type="entry name" value="Aldolase class I"/>
    <property type="match status" value="1"/>
</dbReference>
<comment type="similarity">
    <text evidence="1">Belongs to the HMG-CoA lyase family.</text>
</comment>
<dbReference type="Proteomes" id="UP000010467">
    <property type="component" value="Chromosome"/>
</dbReference>
<dbReference type="PATRIC" id="fig|937777.3.peg.3157"/>
<organism evidence="5 6">
    <name type="scientific">Deinococcus peraridilitoris (strain DSM 19664 / LMG 22246 / CIP 109416 / KR-200)</name>
    <dbReference type="NCBI Taxonomy" id="937777"/>
    <lineage>
        <taxon>Bacteria</taxon>
        <taxon>Thermotogati</taxon>
        <taxon>Deinococcota</taxon>
        <taxon>Deinococci</taxon>
        <taxon>Deinococcales</taxon>
        <taxon>Deinococcaceae</taxon>
        <taxon>Deinococcus</taxon>
    </lineage>
</organism>
<dbReference type="GO" id="GO:0004419">
    <property type="term" value="F:hydroxymethylglutaryl-CoA lyase activity"/>
    <property type="evidence" value="ECO:0007669"/>
    <property type="project" value="TreeGrafter"/>
</dbReference>
<dbReference type="GO" id="GO:0046872">
    <property type="term" value="F:metal ion binding"/>
    <property type="evidence" value="ECO:0007669"/>
    <property type="project" value="UniProtKB-KW"/>
</dbReference>
<dbReference type="InterPro" id="IPR013785">
    <property type="entry name" value="Aldolase_TIM"/>
</dbReference>
<dbReference type="SUPFAM" id="SSF51569">
    <property type="entry name" value="Aldolase"/>
    <property type="match status" value="1"/>
</dbReference>